<sequence>MARLGRNGLVIAAGGLLAFIVSFFPWYGYSGSGASELKAMGVKTSVNAWDAGFAAWFSVLLLLALAVVGVLAAQGIVKWAPLLLGFVEAAGGLLAAVLVLLRWLTYDTASGIGGSVGAMWGTYVALVIAIAVAVFGYLDFVAKGGDIKNIGAVFQGGGQGNQGGGGDQYGQGGGGQWGPPSGQ</sequence>
<comment type="caution">
    <text evidence="3">The sequence shown here is derived from an EMBL/GenBank/DDBJ whole genome shotgun (WGS) entry which is preliminary data.</text>
</comment>
<feature type="transmembrane region" description="Helical" evidence="2">
    <location>
        <begin position="83"/>
        <end position="105"/>
    </location>
</feature>
<keyword evidence="2" id="KW-0472">Membrane</keyword>
<proteinExistence type="predicted"/>
<feature type="region of interest" description="Disordered" evidence="1">
    <location>
        <begin position="161"/>
        <end position="183"/>
    </location>
</feature>
<organism evidence="3 4">
    <name type="scientific">Catenulispora subtropica</name>
    <dbReference type="NCBI Taxonomy" id="450798"/>
    <lineage>
        <taxon>Bacteria</taxon>
        <taxon>Bacillati</taxon>
        <taxon>Actinomycetota</taxon>
        <taxon>Actinomycetes</taxon>
        <taxon>Catenulisporales</taxon>
        <taxon>Catenulisporaceae</taxon>
        <taxon>Catenulispora</taxon>
    </lineage>
</organism>
<name>A0ABP5EMM0_9ACTN</name>
<accession>A0ABP5EMM0</accession>
<keyword evidence="4" id="KW-1185">Reference proteome</keyword>
<reference evidence="4" key="1">
    <citation type="journal article" date="2019" name="Int. J. Syst. Evol. Microbiol.">
        <title>The Global Catalogue of Microorganisms (GCM) 10K type strain sequencing project: providing services to taxonomists for standard genome sequencing and annotation.</title>
        <authorList>
            <consortium name="The Broad Institute Genomics Platform"/>
            <consortium name="The Broad Institute Genome Sequencing Center for Infectious Disease"/>
            <person name="Wu L."/>
            <person name="Ma J."/>
        </authorList>
    </citation>
    <scope>NUCLEOTIDE SEQUENCE [LARGE SCALE GENOMIC DNA]</scope>
    <source>
        <strain evidence="4">JCM 16013</strain>
    </source>
</reference>
<keyword evidence="2" id="KW-1133">Transmembrane helix</keyword>
<dbReference type="RefSeq" id="WP_344662499.1">
    <property type="nucleotide sequence ID" value="NZ_BAAAQM010000075.1"/>
</dbReference>
<dbReference type="Proteomes" id="UP001499854">
    <property type="component" value="Unassembled WGS sequence"/>
</dbReference>
<evidence type="ECO:0000256" key="1">
    <source>
        <dbReference type="SAM" id="MobiDB-lite"/>
    </source>
</evidence>
<keyword evidence="2" id="KW-0812">Transmembrane</keyword>
<feature type="transmembrane region" description="Helical" evidence="2">
    <location>
        <begin position="117"/>
        <end position="138"/>
    </location>
</feature>
<gene>
    <name evidence="3" type="ORF">GCM10009838_80710</name>
</gene>
<dbReference type="EMBL" id="BAAAQM010000075">
    <property type="protein sequence ID" value="GAA2002651.1"/>
    <property type="molecule type" value="Genomic_DNA"/>
</dbReference>
<evidence type="ECO:0000313" key="4">
    <source>
        <dbReference type="Proteomes" id="UP001499854"/>
    </source>
</evidence>
<evidence type="ECO:0000256" key="2">
    <source>
        <dbReference type="SAM" id="Phobius"/>
    </source>
</evidence>
<feature type="compositionally biased region" description="Gly residues" evidence="1">
    <location>
        <begin position="161"/>
        <end position="177"/>
    </location>
</feature>
<feature type="transmembrane region" description="Helical" evidence="2">
    <location>
        <begin position="48"/>
        <end position="71"/>
    </location>
</feature>
<feature type="transmembrane region" description="Helical" evidence="2">
    <location>
        <begin position="7"/>
        <end position="28"/>
    </location>
</feature>
<protein>
    <submittedName>
        <fullName evidence="3">Uncharacterized protein</fullName>
    </submittedName>
</protein>
<evidence type="ECO:0000313" key="3">
    <source>
        <dbReference type="EMBL" id="GAA2002651.1"/>
    </source>
</evidence>